<organism evidence="1 2">
    <name type="scientific">Candidatus Abawacabacteria bacterium RBG_16_42_10</name>
    <dbReference type="NCBI Taxonomy" id="1817814"/>
    <lineage>
        <taxon>Bacteria</taxon>
        <taxon>Candidatus Abawacaibacteriota</taxon>
    </lineage>
</organism>
<dbReference type="AlphaFoldDB" id="A0A1F4XIS3"/>
<comment type="caution">
    <text evidence="1">The sequence shown here is derived from an EMBL/GenBank/DDBJ whole genome shotgun (WGS) entry which is preliminary data.</text>
</comment>
<name>A0A1F4XIS3_9BACT</name>
<proteinExistence type="predicted"/>
<sequence>MVVLTKYIARHELEPLKRLVNIDDILDGANKVIKGLAVETKAPRDLRGCRFFKVRIGKRNNARMMVFVITENKKVVPVLIRLKKDKVFGVNMAMNNPIVIEQMNKNLNHILDDLKKKQYQEFS</sequence>
<dbReference type="Proteomes" id="UP000177614">
    <property type="component" value="Unassembled WGS sequence"/>
</dbReference>
<accession>A0A1F4XIS3</accession>
<reference evidence="1 2" key="1">
    <citation type="journal article" date="2016" name="Nat. Commun.">
        <title>Thousands of microbial genomes shed light on interconnected biogeochemical processes in an aquifer system.</title>
        <authorList>
            <person name="Anantharaman K."/>
            <person name="Brown C.T."/>
            <person name="Hug L.A."/>
            <person name="Sharon I."/>
            <person name="Castelle C.J."/>
            <person name="Probst A.J."/>
            <person name="Thomas B.C."/>
            <person name="Singh A."/>
            <person name="Wilkins M.J."/>
            <person name="Karaoz U."/>
            <person name="Brodie E.L."/>
            <person name="Williams K.H."/>
            <person name="Hubbard S.S."/>
            <person name="Banfield J.F."/>
        </authorList>
    </citation>
    <scope>NUCLEOTIDE SEQUENCE [LARGE SCALE GENOMIC DNA]</scope>
</reference>
<dbReference type="EMBL" id="MEWR01000023">
    <property type="protein sequence ID" value="OGC81645.1"/>
    <property type="molecule type" value="Genomic_DNA"/>
</dbReference>
<dbReference type="STRING" id="1817814.A2V81_05260"/>
<protein>
    <submittedName>
        <fullName evidence="1">Uncharacterized protein</fullName>
    </submittedName>
</protein>
<evidence type="ECO:0000313" key="2">
    <source>
        <dbReference type="Proteomes" id="UP000177614"/>
    </source>
</evidence>
<evidence type="ECO:0000313" key="1">
    <source>
        <dbReference type="EMBL" id="OGC81645.1"/>
    </source>
</evidence>
<gene>
    <name evidence="1" type="ORF">A2V81_05260</name>
</gene>